<feature type="domain" description="Metallo-beta-lactamase" evidence="1">
    <location>
        <begin position="32"/>
        <end position="214"/>
    </location>
</feature>
<evidence type="ECO:0000259" key="1">
    <source>
        <dbReference type="Pfam" id="PF12706"/>
    </source>
</evidence>
<accession>A0A257LWT7</accession>
<comment type="caution">
    <text evidence="2">The sequence shown here is derived from an EMBL/GenBank/DDBJ whole genome shotgun (WGS) entry which is preliminary data.</text>
</comment>
<dbReference type="AlphaFoldDB" id="A0A257LWT7"/>
<dbReference type="PANTHER" id="PTHR46018:SF2">
    <property type="entry name" value="ZINC PHOSPHODIESTERASE ELAC PROTEIN 1"/>
    <property type="match status" value="1"/>
</dbReference>
<reference evidence="3" key="1">
    <citation type="submission" date="2017-07" db="EMBL/GenBank/DDBJ databases">
        <title>Novel pathways for hydrocarbon cycling and metabolic interdependencies in hydrothermal sediment communities.</title>
        <authorList>
            <person name="Dombrowski N."/>
            <person name="Seitz K."/>
            <person name="Teske A."/>
            <person name="Baker B."/>
        </authorList>
    </citation>
    <scope>NUCLEOTIDE SEQUENCE [LARGE SCALE GENOMIC DNA]</scope>
</reference>
<dbReference type="PANTHER" id="PTHR46018">
    <property type="entry name" value="ZINC PHOSPHODIESTERASE ELAC PROTEIN 1"/>
    <property type="match status" value="1"/>
</dbReference>
<dbReference type="Proteomes" id="UP000216312">
    <property type="component" value="Unassembled WGS sequence"/>
</dbReference>
<sequence length="244" mass="27875">MELLFVGTGVGVPNRERIGSSLYVKIKHISLLIDLAPGVLRRLEELNIRYQDIDYFLITHFHVDHILELPLLLFVAKYPLDPRQKVWQFCGPHGIDKLFDKLLYAYGKQIAPDVPINFIEMPPNTLYLPGYVVTAFRTVHTRESHGYKIEGRGKKIVYSGDTEFSISLIEVSESADILILEASFPFDTTGHMTPERAAELAREAHAKRLILTHMYPLKFDLAIKRAKQIFPDIEVAYDGLKIIL</sequence>
<proteinExistence type="predicted"/>
<dbReference type="InterPro" id="IPR036866">
    <property type="entry name" value="RibonucZ/Hydroxyglut_hydro"/>
</dbReference>
<dbReference type="Gene3D" id="3.60.15.10">
    <property type="entry name" value="Ribonuclease Z/Hydroxyacylglutathione hydrolase-like"/>
    <property type="match status" value="1"/>
</dbReference>
<name>A0A257LWT7_UNCW3</name>
<evidence type="ECO:0000313" key="2">
    <source>
        <dbReference type="EMBL" id="OYV03221.1"/>
    </source>
</evidence>
<organism evidence="2 3">
    <name type="scientific">candidate division WOR-3 bacterium 4484_18</name>
    <dbReference type="NCBI Taxonomy" id="2020626"/>
    <lineage>
        <taxon>Bacteria</taxon>
        <taxon>Bacteria division WOR-3</taxon>
    </lineage>
</organism>
<evidence type="ECO:0000313" key="3">
    <source>
        <dbReference type="Proteomes" id="UP000216312"/>
    </source>
</evidence>
<dbReference type="InterPro" id="IPR001279">
    <property type="entry name" value="Metallo-B-lactamas"/>
</dbReference>
<dbReference type="Pfam" id="PF12706">
    <property type="entry name" value="Lactamase_B_2"/>
    <property type="match status" value="1"/>
</dbReference>
<dbReference type="SUPFAM" id="SSF56281">
    <property type="entry name" value="Metallo-hydrolase/oxidoreductase"/>
    <property type="match status" value="1"/>
</dbReference>
<dbReference type="GO" id="GO:0042781">
    <property type="term" value="F:3'-tRNA processing endoribonuclease activity"/>
    <property type="evidence" value="ECO:0007669"/>
    <property type="project" value="TreeGrafter"/>
</dbReference>
<dbReference type="EMBL" id="NMUJ01000015">
    <property type="protein sequence ID" value="OYV03221.1"/>
    <property type="molecule type" value="Genomic_DNA"/>
</dbReference>
<gene>
    <name evidence="2" type="ORF">CGW93_01910</name>
</gene>
<protein>
    <recommendedName>
        <fullName evidence="1">Metallo-beta-lactamase domain-containing protein</fullName>
    </recommendedName>
</protein>